<keyword evidence="1" id="KW-1133">Transmembrane helix</keyword>
<evidence type="ECO:0000313" key="3">
    <source>
        <dbReference type="EMBL" id="POO49940.1"/>
    </source>
</evidence>
<feature type="transmembrane region" description="Helical" evidence="1">
    <location>
        <begin position="21"/>
        <end position="43"/>
    </location>
</feature>
<protein>
    <recommendedName>
        <fullName evidence="2">CHASE3 domain-containing protein</fullName>
    </recommendedName>
</protein>
<evidence type="ECO:0000256" key="1">
    <source>
        <dbReference type="SAM" id="Phobius"/>
    </source>
</evidence>
<name>A0AAE5RUN6_9HYPH</name>
<dbReference type="Pfam" id="PF05227">
    <property type="entry name" value="CHASE3"/>
    <property type="match status" value="1"/>
</dbReference>
<reference evidence="3 4" key="1">
    <citation type="journal article" date="2018" name="Syst. Appl. Microbiol.">
        <title>Agrobacterium rosae sp. nov., isolated from galls on different agricultural crops.</title>
        <authorList>
            <person name="Kuzmanovic N."/>
            <person name="Pulawska J."/>
            <person name="Smalla K."/>
            <person name="Nesme X."/>
        </authorList>
    </citation>
    <scope>NUCLEOTIDE SEQUENCE [LARGE SCALE GENOMIC DNA]</scope>
    <source>
        <strain evidence="3 4">NCPPB 1650</strain>
    </source>
</reference>
<dbReference type="EMBL" id="NXEJ01000008">
    <property type="protein sequence ID" value="POO49940.1"/>
    <property type="molecule type" value="Genomic_DNA"/>
</dbReference>
<evidence type="ECO:0000259" key="2">
    <source>
        <dbReference type="Pfam" id="PF05227"/>
    </source>
</evidence>
<keyword evidence="1" id="KW-0812">Transmembrane</keyword>
<organism evidence="3 4">
    <name type="scientific">Agrobacterium rosae</name>
    <dbReference type="NCBI Taxonomy" id="1972867"/>
    <lineage>
        <taxon>Bacteria</taxon>
        <taxon>Pseudomonadati</taxon>
        <taxon>Pseudomonadota</taxon>
        <taxon>Alphaproteobacteria</taxon>
        <taxon>Hyphomicrobiales</taxon>
        <taxon>Rhizobiaceae</taxon>
        <taxon>Rhizobium/Agrobacterium group</taxon>
        <taxon>Agrobacterium</taxon>
    </lineage>
</organism>
<proteinExistence type="predicted"/>
<dbReference type="AlphaFoldDB" id="A0AAE5RUN6"/>
<feature type="domain" description="CHASE3" evidence="2">
    <location>
        <begin position="56"/>
        <end position="191"/>
    </location>
</feature>
<keyword evidence="1" id="KW-0472">Membrane</keyword>
<evidence type="ECO:0000313" key="4">
    <source>
        <dbReference type="Proteomes" id="UP000237447"/>
    </source>
</evidence>
<dbReference type="CDD" id="cd19410">
    <property type="entry name" value="HK9-like_sensor"/>
    <property type="match status" value="1"/>
</dbReference>
<dbReference type="Proteomes" id="UP000237447">
    <property type="component" value="Unassembled WGS sequence"/>
</dbReference>
<accession>A0AAE5RUN6</accession>
<dbReference type="InterPro" id="IPR007891">
    <property type="entry name" value="CHASE3"/>
</dbReference>
<sequence length="235" mass="26372">MAAPSMNQKNGWSWESLRRNYLTIPTLLRSIPVGIVIAAGVLATTWTHTLLSNHQDMVVHTYEAIDTTKDILIALDDAETGQRGYLVSSDRQYLAPYEKALGRLQTLRADLLTRISDNKVQVTRVKQLGVLIDRKLGELSQSITLHDTADADAARAQESKYMAEATMDRIRDVIGDITVHERSLLQVRQAEVESDELRIRIVAIAIGLASFLTRAGVEMYLTRTRRSEPEDVKRS</sequence>
<gene>
    <name evidence="3" type="ORF">CPJ18_16170</name>
</gene>
<comment type="caution">
    <text evidence="3">The sequence shown here is derived from an EMBL/GenBank/DDBJ whole genome shotgun (WGS) entry which is preliminary data.</text>
</comment>